<name>A0ABM6WSN9_9RHOB</name>
<keyword evidence="1" id="KW-1133">Transmembrane helix</keyword>
<sequence>MAKVTGLFIDAVRSVRSLPLLAILFTAAVVLPFALPEVLIGQKLYRVILAPIRPRSSEPSHPARSQASDTTRHLFFSNHVSSLTTRPQLPYCCA</sequence>
<organism evidence="2 3">
    <name type="scientific">Paracoccus mutanolyticus</name>
    <dbReference type="NCBI Taxonomy" id="1499308"/>
    <lineage>
        <taxon>Bacteria</taxon>
        <taxon>Pseudomonadati</taxon>
        <taxon>Pseudomonadota</taxon>
        <taxon>Alphaproteobacteria</taxon>
        <taxon>Rhodobacterales</taxon>
        <taxon>Paracoccaceae</taxon>
        <taxon>Paracoccus</taxon>
    </lineage>
</organism>
<evidence type="ECO:0000313" key="2">
    <source>
        <dbReference type="EMBL" id="AWX93648.1"/>
    </source>
</evidence>
<keyword evidence="1" id="KW-0472">Membrane</keyword>
<protein>
    <submittedName>
        <fullName evidence="2">Uncharacterized protein</fullName>
    </submittedName>
</protein>
<keyword evidence="3" id="KW-1185">Reference proteome</keyword>
<reference evidence="2 3" key="1">
    <citation type="submission" date="2018-06" db="EMBL/GenBank/DDBJ databases">
        <title>Complete genome sequence of Paracoccus mutanolyticus strain RSP-02 isolated from cellulosic waste.</title>
        <authorList>
            <person name="Amrutha R.N."/>
            <person name="Shrivastav A."/>
            <person name="Buddana S.K."/>
            <person name="Deshpande U."/>
            <person name="Prakasham R.S."/>
        </authorList>
    </citation>
    <scope>NUCLEOTIDE SEQUENCE [LARGE SCALE GENOMIC DNA]</scope>
    <source>
        <strain evidence="2 3">RSP-02</strain>
    </source>
</reference>
<dbReference type="EMBL" id="CP030239">
    <property type="protein sequence ID" value="AWX93648.1"/>
    <property type="molecule type" value="Genomic_DNA"/>
</dbReference>
<dbReference type="Proteomes" id="UP000249922">
    <property type="component" value="Chromosome"/>
</dbReference>
<evidence type="ECO:0000256" key="1">
    <source>
        <dbReference type="SAM" id="Phobius"/>
    </source>
</evidence>
<evidence type="ECO:0000313" key="3">
    <source>
        <dbReference type="Proteomes" id="UP000249922"/>
    </source>
</evidence>
<accession>A0ABM6WSN9</accession>
<keyword evidence="1" id="KW-0812">Transmembrane</keyword>
<feature type="transmembrane region" description="Helical" evidence="1">
    <location>
        <begin position="20"/>
        <end position="40"/>
    </location>
</feature>
<proteinExistence type="predicted"/>
<gene>
    <name evidence="2" type="ORF">DPM13_12710</name>
</gene>
<dbReference type="RefSeq" id="WP_112888150.1">
    <property type="nucleotide sequence ID" value="NZ_CP030239.1"/>
</dbReference>